<dbReference type="RefSeq" id="WP_245741176.1">
    <property type="nucleotide sequence ID" value="NZ_FNPZ01000001.1"/>
</dbReference>
<reference evidence="1 2" key="1">
    <citation type="submission" date="2016-10" db="EMBL/GenBank/DDBJ databases">
        <authorList>
            <person name="de Groot N.N."/>
        </authorList>
    </citation>
    <scope>NUCLEOTIDE SEQUENCE [LARGE SCALE GENOMIC DNA]</scope>
    <source>
        <strain evidence="1 2">CGMCC 4.3491</strain>
    </source>
</reference>
<dbReference type="AlphaFoldDB" id="A0A1H3K4W3"/>
<keyword evidence="2" id="KW-1185">Reference proteome</keyword>
<sequence>MRLAIAKKGSSHTTVSHLDALDVALCHGWIDARRNAFDDDYFLQTFTPRRSKSLWSQINRVKVAALTEAGRMRDGGFREIERAKADGRWDAAYASSKNIEVPDDLVAALDANPEAKAFFATLSAQNRYAILFRTVNAKRPETRARRIEGFVEQLARHETVYPQSAPKT</sequence>
<dbReference type="Pfam" id="PF13376">
    <property type="entry name" value="OmdA"/>
    <property type="match status" value="1"/>
</dbReference>
<dbReference type="STRING" id="381665.SAMN05216554_0407"/>
<accession>A0A1H3K4W3</accession>
<gene>
    <name evidence="1" type="ORF">SAMN05216554_0407</name>
</gene>
<evidence type="ECO:0000313" key="1">
    <source>
        <dbReference type="EMBL" id="SDY46574.1"/>
    </source>
</evidence>
<organism evidence="1 2">
    <name type="scientific">Herbiconiux ginsengi</name>
    <dbReference type="NCBI Taxonomy" id="381665"/>
    <lineage>
        <taxon>Bacteria</taxon>
        <taxon>Bacillati</taxon>
        <taxon>Actinomycetota</taxon>
        <taxon>Actinomycetes</taxon>
        <taxon>Micrococcales</taxon>
        <taxon>Microbacteriaceae</taxon>
        <taxon>Herbiconiux</taxon>
    </lineage>
</organism>
<dbReference type="EMBL" id="FNPZ01000001">
    <property type="protein sequence ID" value="SDY46574.1"/>
    <property type="molecule type" value="Genomic_DNA"/>
</dbReference>
<proteinExistence type="predicted"/>
<dbReference type="Proteomes" id="UP000198891">
    <property type="component" value="Unassembled WGS sequence"/>
</dbReference>
<protein>
    <submittedName>
        <fullName evidence="1">Uncharacterized conserved protein YdeI, YjbR/CyaY-like superfamily, DUF1801 family</fullName>
    </submittedName>
</protein>
<name>A0A1H3K4W3_9MICO</name>
<evidence type="ECO:0000313" key="2">
    <source>
        <dbReference type="Proteomes" id="UP000198891"/>
    </source>
</evidence>